<comment type="subunit">
    <text evidence="7">Forms oligomers.</text>
</comment>
<evidence type="ECO:0000256" key="6">
    <source>
        <dbReference type="ARBA" id="ARBA00023163"/>
    </source>
</evidence>
<comment type="subcellular location">
    <subcellularLocation>
        <location evidence="7">Cytoplasm</location>
        <location evidence="7">Nucleoid</location>
    </subcellularLocation>
</comment>
<dbReference type="InterPro" id="IPR007159">
    <property type="entry name" value="SpoVT-AbrB_dom"/>
</dbReference>
<evidence type="ECO:0000259" key="8">
    <source>
        <dbReference type="PROSITE" id="PS51740"/>
    </source>
</evidence>
<evidence type="ECO:0000256" key="5">
    <source>
        <dbReference type="ARBA" id="ARBA00023125"/>
    </source>
</evidence>
<dbReference type="Proteomes" id="UP000034774">
    <property type="component" value="Unassembled WGS sequence"/>
</dbReference>
<accession>A0A0G0LL41</accession>
<comment type="similarity">
    <text evidence="7">Belongs to the MraZ family.</text>
</comment>
<dbReference type="InterPro" id="IPR035644">
    <property type="entry name" value="MraZ_C"/>
</dbReference>
<dbReference type="HAMAP" id="MF_01008">
    <property type="entry name" value="MraZ"/>
    <property type="match status" value="1"/>
</dbReference>
<keyword evidence="5 7" id="KW-0238">DNA-binding</keyword>
<dbReference type="GO" id="GO:2000143">
    <property type="term" value="P:negative regulation of DNA-templated transcription initiation"/>
    <property type="evidence" value="ECO:0007669"/>
    <property type="project" value="TreeGrafter"/>
</dbReference>
<keyword evidence="3" id="KW-0677">Repeat</keyword>
<evidence type="ECO:0000313" key="9">
    <source>
        <dbReference type="EMBL" id="KKQ91757.1"/>
    </source>
</evidence>
<dbReference type="SUPFAM" id="SSF89447">
    <property type="entry name" value="AbrB/MazE/MraZ-like"/>
    <property type="match status" value="1"/>
</dbReference>
<evidence type="ECO:0000256" key="4">
    <source>
        <dbReference type="ARBA" id="ARBA00023015"/>
    </source>
</evidence>
<dbReference type="Gene3D" id="3.40.1550.20">
    <property type="entry name" value="Transcriptional regulator MraZ domain"/>
    <property type="match status" value="1"/>
</dbReference>
<feature type="domain" description="SpoVT-AbrB" evidence="8">
    <location>
        <begin position="77"/>
        <end position="120"/>
    </location>
</feature>
<evidence type="ECO:0000313" key="10">
    <source>
        <dbReference type="Proteomes" id="UP000034774"/>
    </source>
</evidence>
<dbReference type="Pfam" id="PF02381">
    <property type="entry name" value="MraZ"/>
    <property type="match status" value="1"/>
</dbReference>
<protein>
    <recommendedName>
        <fullName evidence="1 7">Transcriptional regulator MraZ</fullName>
    </recommendedName>
</protein>
<dbReference type="PANTHER" id="PTHR34701:SF1">
    <property type="entry name" value="TRANSCRIPTIONAL REGULATOR MRAZ"/>
    <property type="match status" value="1"/>
</dbReference>
<dbReference type="CDD" id="cd16320">
    <property type="entry name" value="MraZ_N"/>
    <property type="match status" value="1"/>
</dbReference>
<dbReference type="STRING" id="1618572.UT17_C0004G0105"/>
<evidence type="ECO:0000256" key="1">
    <source>
        <dbReference type="ARBA" id="ARBA00013860"/>
    </source>
</evidence>
<dbReference type="GO" id="GO:0009295">
    <property type="term" value="C:nucleoid"/>
    <property type="evidence" value="ECO:0007669"/>
    <property type="project" value="UniProtKB-SubCell"/>
</dbReference>
<dbReference type="AlphaFoldDB" id="A0A0G0LL41"/>
<dbReference type="GO" id="GO:0005737">
    <property type="term" value="C:cytoplasm"/>
    <property type="evidence" value="ECO:0007669"/>
    <property type="project" value="UniProtKB-UniRule"/>
</dbReference>
<dbReference type="InterPro" id="IPR038619">
    <property type="entry name" value="MraZ_sf"/>
</dbReference>
<comment type="caution">
    <text evidence="9">The sequence shown here is derived from an EMBL/GenBank/DDBJ whole genome shotgun (WGS) entry which is preliminary data.</text>
</comment>
<evidence type="ECO:0000256" key="2">
    <source>
        <dbReference type="ARBA" id="ARBA00022490"/>
    </source>
</evidence>
<evidence type="ECO:0000256" key="7">
    <source>
        <dbReference type="HAMAP-Rule" id="MF_01008"/>
    </source>
</evidence>
<proteinExistence type="inferred from homology"/>
<dbReference type="InterPro" id="IPR037914">
    <property type="entry name" value="SpoVT-AbrB_sf"/>
</dbReference>
<dbReference type="InterPro" id="IPR020603">
    <property type="entry name" value="MraZ_dom"/>
</dbReference>
<organism evidence="9 10">
    <name type="scientific">Candidatus Woesebacteria bacterium GW2011_GWB1_39_10</name>
    <dbReference type="NCBI Taxonomy" id="1618572"/>
    <lineage>
        <taxon>Bacteria</taxon>
        <taxon>Candidatus Woeseibacteriota</taxon>
    </lineage>
</organism>
<gene>
    <name evidence="7" type="primary">mraZ</name>
    <name evidence="9" type="ORF">UT17_C0004G0105</name>
</gene>
<dbReference type="PANTHER" id="PTHR34701">
    <property type="entry name" value="TRANSCRIPTIONAL REGULATOR MRAZ"/>
    <property type="match status" value="1"/>
</dbReference>
<dbReference type="GO" id="GO:0003700">
    <property type="term" value="F:DNA-binding transcription factor activity"/>
    <property type="evidence" value="ECO:0007669"/>
    <property type="project" value="UniProtKB-UniRule"/>
</dbReference>
<evidence type="ECO:0000256" key="3">
    <source>
        <dbReference type="ARBA" id="ARBA00022737"/>
    </source>
</evidence>
<dbReference type="InterPro" id="IPR003444">
    <property type="entry name" value="MraZ"/>
</dbReference>
<keyword evidence="2 7" id="KW-0963">Cytoplasm</keyword>
<dbReference type="InterPro" id="IPR035642">
    <property type="entry name" value="MraZ_N"/>
</dbReference>
<sequence length="144" mass="16416">MLLGTYPAKFASGHRVSIPSQFRKELGVSCILARWYEGCLVLVGEDYWNALYKRLTGERSLIVNPVRDTERFILASAYEVIPDEQGRIVIPERLAVYSGITQDLYFIGLGEKAEIWDKITWEAKEKEVVKDAAGYIEELAKKNE</sequence>
<dbReference type="PROSITE" id="PS51740">
    <property type="entry name" value="SPOVT_ABRB"/>
    <property type="match status" value="1"/>
</dbReference>
<dbReference type="GO" id="GO:0000976">
    <property type="term" value="F:transcription cis-regulatory region binding"/>
    <property type="evidence" value="ECO:0007669"/>
    <property type="project" value="TreeGrafter"/>
</dbReference>
<dbReference type="EMBL" id="LBVU01000004">
    <property type="protein sequence ID" value="KKQ91757.1"/>
    <property type="molecule type" value="Genomic_DNA"/>
</dbReference>
<keyword evidence="6 7" id="KW-0804">Transcription</keyword>
<name>A0A0G0LL41_9BACT</name>
<keyword evidence="4 7" id="KW-0805">Transcription regulation</keyword>
<reference evidence="9 10" key="1">
    <citation type="journal article" date="2015" name="Nature">
        <title>rRNA introns, odd ribosomes, and small enigmatic genomes across a large radiation of phyla.</title>
        <authorList>
            <person name="Brown C.T."/>
            <person name="Hug L.A."/>
            <person name="Thomas B.C."/>
            <person name="Sharon I."/>
            <person name="Castelle C.J."/>
            <person name="Singh A."/>
            <person name="Wilkins M.J."/>
            <person name="Williams K.H."/>
            <person name="Banfield J.F."/>
        </authorList>
    </citation>
    <scope>NUCLEOTIDE SEQUENCE [LARGE SCALE GENOMIC DNA]</scope>
</reference>
<dbReference type="CDD" id="cd16321">
    <property type="entry name" value="MraZ_C"/>
    <property type="match status" value="1"/>
</dbReference>